<feature type="binding site" description="covalent" evidence="8">
    <location>
        <position position="103"/>
    </location>
    <ligand>
        <name>heme c</name>
        <dbReference type="ChEBI" id="CHEBI:61717"/>
        <label>1</label>
    </ligand>
</feature>
<dbReference type="SUPFAM" id="SSF46626">
    <property type="entry name" value="Cytochrome c"/>
    <property type="match status" value="2"/>
</dbReference>
<evidence type="ECO:0000256" key="8">
    <source>
        <dbReference type="PIRSR" id="PIRSR000294-1"/>
    </source>
</evidence>
<name>A0A377Q001_9HELI</name>
<proteinExistence type="predicted"/>
<dbReference type="InterPro" id="IPR026259">
    <property type="entry name" value="MauG/Cytc_peroxidase"/>
</dbReference>
<keyword evidence="7 9" id="KW-0408">Iron</keyword>
<feature type="binding site" description="axial binding residue" evidence="9">
    <location>
        <position position="327"/>
    </location>
    <ligand>
        <name>heme c</name>
        <dbReference type="ChEBI" id="CHEBI:61717"/>
        <label>2</label>
    </ligand>
    <ligandPart>
        <name>Fe</name>
        <dbReference type="ChEBI" id="CHEBI:18248"/>
    </ligandPart>
</feature>
<keyword evidence="10" id="KW-0472">Membrane</keyword>
<dbReference type="EC" id="1.11.1.5" evidence="12"/>
<evidence type="ECO:0000256" key="6">
    <source>
        <dbReference type="ARBA" id="ARBA00023002"/>
    </source>
</evidence>
<accession>A0A377Q001</accession>
<dbReference type="GO" id="GO:0020037">
    <property type="term" value="F:heme binding"/>
    <property type="evidence" value="ECO:0007669"/>
    <property type="project" value="InterPro"/>
</dbReference>
<feature type="binding site" description="covalent" evidence="8">
    <location>
        <position position="262"/>
    </location>
    <ligand>
        <name>heme c</name>
        <dbReference type="ChEBI" id="CHEBI:61717"/>
        <label>2</label>
    </ligand>
</feature>
<dbReference type="GO" id="GO:0046872">
    <property type="term" value="F:metal ion binding"/>
    <property type="evidence" value="ECO:0007669"/>
    <property type="project" value="UniProtKB-KW"/>
</dbReference>
<keyword evidence="10" id="KW-1133">Transmembrane helix</keyword>
<evidence type="ECO:0000313" key="13">
    <source>
        <dbReference type="Proteomes" id="UP000255139"/>
    </source>
</evidence>
<reference evidence="12 13" key="1">
    <citation type="submission" date="2018-06" db="EMBL/GenBank/DDBJ databases">
        <authorList>
            <consortium name="Pathogen Informatics"/>
            <person name="Doyle S."/>
        </authorList>
    </citation>
    <scope>NUCLEOTIDE SEQUENCE [LARGE SCALE GENOMIC DNA]</scope>
    <source>
        <strain evidence="12 13">NCTC12714</strain>
    </source>
</reference>
<keyword evidence="12" id="KW-0575">Peroxidase</keyword>
<dbReference type="InterPro" id="IPR051395">
    <property type="entry name" value="Cytochrome_c_Peroxidase/MauG"/>
</dbReference>
<protein>
    <submittedName>
        <fullName evidence="12">Cytochrome C551 peroxidase</fullName>
        <ecNumber evidence="12">1.11.1.5</ecNumber>
    </submittedName>
</protein>
<evidence type="ECO:0000256" key="1">
    <source>
        <dbReference type="ARBA" id="ARBA00004418"/>
    </source>
</evidence>
<gene>
    <name evidence="12" type="primary">ccp</name>
    <name evidence="12" type="ORF">NCTC12714_02005</name>
</gene>
<evidence type="ECO:0000256" key="2">
    <source>
        <dbReference type="ARBA" id="ARBA00022617"/>
    </source>
</evidence>
<evidence type="ECO:0000256" key="7">
    <source>
        <dbReference type="ARBA" id="ARBA00023004"/>
    </source>
</evidence>
<keyword evidence="2 8" id="KW-0349">Heme</keyword>
<dbReference type="PANTHER" id="PTHR30600">
    <property type="entry name" value="CYTOCHROME C PEROXIDASE-RELATED"/>
    <property type="match status" value="1"/>
</dbReference>
<dbReference type="Pfam" id="PF03150">
    <property type="entry name" value="CCP_MauG"/>
    <property type="match status" value="1"/>
</dbReference>
<feature type="binding site" description="axial binding residue" evidence="9">
    <location>
        <position position="107"/>
    </location>
    <ligand>
        <name>heme c</name>
        <dbReference type="ChEBI" id="CHEBI:61717"/>
        <label>1</label>
    </ligand>
    <ligandPart>
        <name>Fe</name>
        <dbReference type="ChEBI" id="CHEBI:18248"/>
    </ligandPart>
</feature>
<evidence type="ECO:0000256" key="9">
    <source>
        <dbReference type="PIRSR" id="PIRSR000294-2"/>
    </source>
</evidence>
<evidence type="ECO:0000259" key="11">
    <source>
        <dbReference type="PROSITE" id="PS51007"/>
    </source>
</evidence>
<evidence type="ECO:0000256" key="5">
    <source>
        <dbReference type="ARBA" id="ARBA00022764"/>
    </source>
</evidence>
<keyword evidence="10" id="KW-0812">Transmembrane</keyword>
<dbReference type="EMBL" id="UGJE01000002">
    <property type="protein sequence ID" value="STQ87183.1"/>
    <property type="molecule type" value="Genomic_DNA"/>
</dbReference>
<evidence type="ECO:0000256" key="4">
    <source>
        <dbReference type="ARBA" id="ARBA00022729"/>
    </source>
</evidence>
<comment type="subcellular location">
    <subcellularLocation>
        <location evidence="1">Periplasm</location>
    </subcellularLocation>
</comment>
<dbReference type="Proteomes" id="UP000255139">
    <property type="component" value="Unassembled WGS sequence"/>
</dbReference>
<keyword evidence="6 12" id="KW-0560">Oxidoreductase</keyword>
<dbReference type="InterPro" id="IPR009056">
    <property type="entry name" value="Cyt_c-like_dom"/>
</dbReference>
<sequence>MSNKIKLYILNRYSVSILCTVVVTVVCIIFFYVLSGFTDVALRVKEVMDRANASGLQPLPSDSKLLSMQKSMLSISKMTKEQIELGKILYFDPRLSGDKQHSCNSCHNISLNGINARKLDNVANHLATPSIFNVMFNDSLYYQGYINKTDRADKNTTNLASNNIVSRAVLRAIGAPNEMNSNITRIIDDITKSEEYMSYFMRAYGVKVKITPEIIADSVASFIMTLNTFSRYDDFLSGNIRALSVDESEGLGIFIDNGCVACHNGINLGGSMQPFEIMQEYKFKKLGGLESDSNNMLKVPTLRNITVLQPYFHNGAFNKIDDAIKEMGYIQVGINLSAKDIKKIILFFGTLRGSLEPIELPILPFMQ</sequence>
<feature type="binding site" description="axial binding residue" evidence="9">
    <location>
        <position position="263"/>
    </location>
    <ligand>
        <name>heme c</name>
        <dbReference type="ChEBI" id="CHEBI:61717"/>
        <label>2</label>
    </ligand>
    <ligandPart>
        <name>Fe</name>
        <dbReference type="ChEBI" id="CHEBI:18248"/>
    </ligandPart>
</feature>
<keyword evidence="13" id="KW-1185">Reference proteome</keyword>
<feature type="domain" description="Cytochrome c" evidence="11">
    <location>
        <begin position="245"/>
        <end position="352"/>
    </location>
</feature>
<keyword evidence="3 9" id="KW-0479">Metal-binding</keyword>
<comment type="cofactor">
    <cofactor evidence="8">
        <name>heme</name>
        <dbReference type="ChEBI" id="CHEBI:30413"/>
    </cofactor>
    <text evidence="8">Binds 2 heme groups.</text>
</comment>
<evidence type="ECO:0000313" key="12">
    <source>
        <dbReference type="EMBL" id="STQ87183.1"/>
    </source>
</evidence>
<keyword evidence="4" id="KW-0732">Signal</keyword>
<dbReference type="PROSITE" id="PS51007">
    <property type="entry name" value="CYTC"/>
    <property type="match status" value="1"/>
</dbReference>
<dbReference type="AlphaFoldDB" id="A0A377Q001"/>
<evidence type="ECO:0000256" key="3">
    <source>
        <dbReference type="ARBA" id="ARBA00022723"/>
    </source>
</evidence>
<dbReference type="PANTHER" id="PTHR30600:SF7">
    <property type="entry name" value="CYTOCHROME C PEROXIDASE-RELATED"/>
    <property type="match status" value="1"/>
</dbReference>
<feature type="binding site" description="covalent" evidence="8">
    <location>
        <position position="106"/>
    </location>
    <ligand>
        <name>heme c</name>
        <dbReference type="ChEBI" id="CHEBI:61717"/>
        <label>1</label>
    </ligand>
</feature>
<dbReference type="InterPro" id="IPR004852">
    <property type="entry name" value="Di-haem_cyt_c_peroxidsae"/>
</dbReference>
<dbReference type="PIRSF" id="PIRSF000294">
    <property type="entry name" value="Cytochrome-c_peroxidase"/>
    <property type="match status" value="1"/>
</dbReference>
<dbReference type="GO" id="GO:0004130">
    <property type="term" value="F:cytochrome-c peroxidase activity"/>
    <property type="evidence" value="ECO:0007669"/>
    <property type="project" value="UniProtKB-EC"/>
</dbReference>
<keyword evidence="5" id="KW-0574">Periplasm</keyword>
<comment type="PTM">
    <text evidence="8">Binds 2 heme groups per subunit.</text>
</comment>
<feature type="transmembrane region" description="Helical" evidence="10">
    <location>
        <begin position="12"/>
        <end position="34"/>
    </location>
</feature>
<feature type="binding site" description="covalent" evidence="8">
    <location>
        <position position="259"/>
    </location>
    <ligand>
        <name>heme c</name>
        <dbReference type="ChEBI" id="CHEBI:61717"/>
        <label>2</label>
    </ligand>
</feature>
<dbReference type="GO" id="GO:0042597">
    <property type="term" value="C:periplasmic space"/>
    <property type="evidence" value="ECO:0007669"/>
    <property type="project" value="UniProtKB-SubCell"/>
</dbReference>
<dbReference type="GO" id="GO:0009055">
    <property type="term" value="F:electron transfer activity"/>
    <property type="evidence" value="ECO:0007669"/>
    <property type="project" value="InterPro"/>
</dbReference>
<dbReference type="RefSeq" id="WP_233708851.1">
    <property type="nucleotide sequence ID" value="NZ_FZML01000017.1"/>
</dbReference>
<dbReference type="InterPro" id="IPR036909">
    <property type="entry name" value="Cyt_c-like_dom_sf"/>
</dbReference>
<dbReference type="Gene3D" id="1.10.760.10">
    <property type="entry name" value="Cytochrome c-like domain"/>
    <property type="match status" value="2"/>
</dbReference>
<evidence type="ECO:0000256" key="10">
    <source>
        <dbReference type="SAM" id="Phobius"/>
    </source>
</evidence>
<organism evidence="12 13">
    <name type="scientific">Helicobacter muridarum</name>
    <dbReference type="NCBI Taxonomy" id="216"/>
    <lineage>
        <taxon>Bacteria</taxon>
        <taxon>Pseudomonadati</taxon>
        <taxon>Campylobacterota</taxon>
        <taxon>Epsilonproteobacteria</taxon>
        <taxon>Campylobacterales</taxon>
        <taxon>Helicobacteraceae</taxon>
        <taxon>Helicobacter</taxon>
    </lineage>
</organism>